<dbReference type="GO" id="GO:0005886">
    <property type="term" value="C:plasma membrane"/>
    <property type="evidence" value="ECO:0007669"/>
    <property type="project" value="UniProtKB-SubCell"/>
</dbReference>
<evidence type="ECO:0000256" key="8">
    <source>
        <dbReference type="ARBA" id="ARBA00023186"/>
    </source>
</evidence>
<dbReference type="AlphaFoldDB" id="A0A1H3NM13"/>
<keyword evidence="7 10" id="KW-0472">Membrane</keyword>
<dbReference type="Pfam" id="PF02096">
    <property type="entry name" value="60KD_IMP"/>
    <property type="match status" value="1"/>
</dbReference>
<gene>
    <name evidence="12" type="ORF">SAMN05660462_01177</name>
</gene>
<keyword evidence="2" id="KW-0813">Transport</keyword>
<feature type="transmembrane region" description="Helical" evidence="10">
    <location>
        <begin position="207"/>
        <end position="230"/>
    </location>
</feature>
<evidence type="ECO:0000256" key="7">
    <source>
        <dbReference type="ARBA" id="ARBA00023136"/>
    </source>
</evidence>
<dbReference type="STRING" id="415015.SAMN05660462_01177"/>
<organism evidence="12 13">
    <name type="scientific">Proteiniborus ethanoligenes</name>
    <dbReference type="NCBI Taxonomy" id="415015"/>
    <lineage>
        <taxon>Bacteria</taxon>
        <taxon>Bacillati</taxon>
        <taxon>Bacillota</taxon>
        <taxon>Clostridia</taxon>
        <taxon>Eubacteriales</taxon>
        <taxon>Proteiniborus</taxon>
    </lineage>
</organism>
<evidence type="ECO:0000256" key="5">
    <source>
        <dbReference type="ARBA" id="ARBA00022927"/>
    </source>
</evidence>
<feature type="domain" description="Membrane insertase YidC/Oxa/ALB C-terminal" evidence="11">
    <location>
        <begin position="33"/>
        <end position="244"/>
    </location>
</feature>
<keyword evidence="5" id="KW-0653">Protein transport</keyword>
<dbReference type="OrthoDB" id="9780552at2"/>
<dbReference type="EMBL" id="FNQE01000010">
    <property type="protein sequence ID" value="SDY89465.1"/>
    <property type="molecule type" value="Genomic_DNA"/>
</dbReference>
<evidence type="ECO:0000259" key="11">
    <source>
        <dbReference type="Pfam" id="PF02096"/>
    </source>
</evidence>
<dbReference type="RefSeq" id="WP_091728523.1">
    <property type="nucleotide sequence ID" value="NZ_FNQE01000010.1"/>
</dbReference>
<keyword evidence="4 9" id="KW-0812">Transmembrane</keyword>
<evidence type="ECO:0000256" key="10">
    <source>
        <dbReference type="SAM" id="Phobius"/>
    </source>
</evidence>
<keyword evidence="13" id="KW-1185">Reference proteome</keyword>
<dbReference type="Proteomes" id="UP000198625">
    <property type="component" value="Unassembled WGS sequence"/>
</dbReference>
<evidence type="ECO:0000256" key="9">
    <source>
        <dbReference type="RuleBase" id="RU003945"/>
    </source>
</evidence>
<dbReference type="PANTHER" id="PTHR12428:SF65">
    <property type="entry name" value="CYTOCHROME C OXIDASE ASSEMBLY PROTEIN COX18, MITOCHONDRIAL"/>
    <property type="match status" value="1"/>
</dbReference>
<dbReference type="InterPro" id="IPR028055">
    <property type="entry name" value="YidC/Oxa/ALB_C"/>
</dbReference>
<reference evidence="12 13" key="1">
    <citation type="submission" date="2016-10" db="EMBL/GenBank/DDBJ databases">
        <authorList>
            <person name="de Groot N.N."/>
        </authorList>
    </citation>
    <scope>NUCLEOTIDE SEQUENCE [LARGE SCALE GENOMIC DNA]</scope>
    <source>
        <strain evidence="12 13">DSM 21650</strain>
    </source>
</reference>
<dbReference type="CDD" id="cd20070">
    <property type="entry name" value="5TM_YidC_Alb3"/>
    <property type="match status" value="1"/>
</dbReference>
<keyword evidence="3" id="KW-1003">Cell membrane</keyword>
<evidence type="ECO:0000256" key="6">
    <source>
        <dbReference type="ARBA" id="ARBA00022989"/>
    </source>
</evidence>
<name>A0A1H3NM13_9FIRM</name>
<evidence type="ECO:0000256" key="2">
    <source>
        <dbReference type="ARBA" id="ARBA00022448"/>
    </source>
</evidence>
<dbReference type="GO" id="GO:0032977">
    <property type="term" value="F:membrane insertase activity"/>
    <property type="evidence" value="ECO:0007669"/>
    <property type="project" value="InterPro"/>
</dbReference>
<evidence type="ECO:0000256" key="3">
    <source>
        <dbReference type="ARBA" id="ARBA00022475"/>
    </source>
</evidence>
<keyword evidence="6 10" id="KW-1133">Transmembrane helix</keyword>
<feature type="transmembrane region" description="Helical" evidence="10">
    <location>
        <begin position="96"/>
        <end position="116"/>
    </location>
</feature>
<dbReference type="InterPro" id="IPR047196">
    <property type="entry name" value="YidC_ALB_C"/>
</dbReference>
<feature type="transmembrane region" description="Helical" evidence="10">
    <location>
        <begin position="30"/>
        <end position="53"/>
    </location>
</feature>
<keyword evidence="8" id="KW-0143">Chaperone</keyword>
<protein>
    <submittedName>
        <fullName evidence="12">Protein translocase subunit yidC</fullName>
    </submittedName>
</protein>
<evidence type="ECO:0000313" key="13">
    <source>
        <dbReference type="Proteomes" id="UP000198625"/>
    </source>
</evidence>
<feature type="transmembrane region" description="Helical" evidence="10">
    <location>
        <begin position="163"/>
        <end position="181"/>
    </location>
</feature>
<evidence type="ECO:0000313" key="12">
    <source>
        <dbReference type="EMBL" id="SDY89465.1"/>
    </source>
</evidence>
<evidence type="ECO:0000256" key="1">
    <source>
        <dbReference type="ARBA" id="ARBA00004651"/>
    </source>
</evidence>
<dbReference type="InterPro" id="IPR001708">
    <property type="entry name" value="YidC/ALB3/OXA1/COX18"/>
</dbReference>
<evidence type="ECO:0000256" key="4">
    <source>
        <dbReference type="ARBA" id="ARBA00022692"/>
    </source>
</evidence>
<comment type="subcellular location">
    <subcellularLocation>
        <location evidence="1">Cell membrane</location>
        <topology evidence="1">Multi-pass membrane protein</topology>
    </subcellularLocation>
    <subcellularLocation>
        <location evidence="9">Membrane</location>
        <topology evidence="9">Multi-pass membrane protein</topology>
    </subcellularLocation>
</comment>
<dbReference type="GO" id="GO:0015031">
    <property type="term" value="P:protein transport"/>
    <property type="evidence" value="ECO:0007669"/>
    <property type="project" value="UniProtKB-KW"/>
</dbReference>
<sequence>MIDIFAKPLGVLLKFIFDTLLRLNLDFKSLSAYSLAIVVTTIIFKFLLLPLTLRQMKSMKTMQEIQPKVQELQKKYKNDPQTLNVKTMELYKEHKANPFGGCFPLLIQFPIIIAYFRAMQSPVPYVFSEQAVYEGINRSFLWIKDIGLSPGTMIDGVMNGLSIAGYNIPILAIIAAATTYLSSKMMTATQTTAQDSQAQSTQKTMNIMMPIFILWIGSKYAAGLTLYWTISNIFQIVQQYFTNRSIGKIKEELK</sequence>
<proteinExistence type="inferred from homology"/>
<accession>A0A1H3NM13</accession>
<comment type="similarity">
    <text evidence="9">Belongs to the OXA1/ALB3/YidC family.</text>
</comment>
<dbReference type="NCBIfam" id="TIGR03592">
    <property type="entry name" value="yidC_oxa1_cterm"/>
    <property type="match status" value="1"/>
</dbReference>
<dbReference type="GO" id="GO:0051205">
    <property type="term" value="P:protein insertion into membrane"/>
    <property type="evidence" value="ECO:0007669"/>
    <property type="project" value="TreeGrafter"/>
</dbReference>
<dbReference type="PANTHER" id="PTHR12428">
    <property type="entry name" value="OXA1"/>
    <property type="match status" value="1"/>
</dbReference>